<evidence type="ECO:0000313" key="2">
    <source>
        <dbReference type="EMBL" id="OJH34497.1"/>
    </source>
</evidence>
<evidence type="ECO:0008006" key="4">
    <source>
        <dbReference type="Google" id="ProtNLM"/>
    </source>
</evidence>
<dbReference type="Proteomes" id="UP000182229">
    <property type="component" value="Unassembled WGS sequence"/>
</dbReference>
<name>A0A1L9AWX2_9BACT</name>
<protein>
    <recommendedName>
        <fullName evidence="4">Dickkopf N-terminal cysteine-rich domain-containing protein</fullName>
    </recommendedName>
</protein>
<evidence type="ECO:0000256" key="1">
    <source>
        <dbReference type="SAM" id="SignalP"/>
    </source>
</evidence>
<keyword evidence="3" id="KW-1185">Reference proteome</keyword>
<feature type="chain" id="PRO_5012611851" description="Dickkopf N-terminal cysteine-rich domain-containing protein" evidence="1">
    <location>
        <begin position="22"/>
        <end position="363"/>
    </location>
</feature>
<comment type="caution">
    <text evidence="2">The sequence shown here is derived from an EMBL/GenBank/DDBJ whole genome shotgun (WGS) entry which is preliminary data.</text>
</comment>
<dbReference type="EMBL" id="MPIN01000018">
    <property type="protein sequence ID" value="OJH34497.1"/>
    <property type="molecule type" value="Genomic_DNA"/>
</dbReference>
<keyword evidence="1" id="KW-0732">Signal</keyword>
<accession>A0A1L9AWX2</accession>
<dbReference type="AlphaFoldDB" id="A0A1L9AWX2"/>
<proteinExistence type="predicted"/>
<feature type="signal peptide" evidence="1">
    <location>
        <begin position="1"/>
        <end position="21"/>
    </location>
</feature>
<reference evidence="3" key="1">
    <citation type="submission" date="2016-11" db="EMBL/GenBank/DDBJ databases">
        <authorList>
            <person name="Shukria A."/>
            <person name="Stevens D.C."/>
        </authorList>
    </citation>
    <scope>NUCLEOTIDE SEQUENCE [LARGE SCALE GENOMIC DNA]</scope>
    <source>
        <strain evidence="3">Cbfe23</strain>
    </source>
</reference>
<evidence type="ECO:0000313" key="3">
    <source>
        <dbReference type="Proteomes" id="UP000182229"/>
    </source>
</evidence>
<sequence length="363" mass="37788">MRAWLVVMTMALAGCSVQVTGAPCQDDLQCPSTQRCAPEGSCVEGARTGEHLLESCRTAMETLARRADQCHGGKTPESYHRLADTESVCDSVVASVRAGRQAFVPERFGACVRQLRDLPCGALTLDDFSQGNLLARCEALEPQATEGNPCGGNLDCQGGWCDTKAGCPGVCKRYVPAGSACDGSVPCQPGSTCSLNVCRAYANLGESCAWGVRCAPEANAACVGNVCVARKEAGACTSADECAPGQACVKLAANGGANTPRECRPAQGLDESCTPGALECGGLLYCEAASARCRPWRELGQTCFDPDGTDERALCLGSRCAFGAFAQLVCQQYVAPGAACVLNTDCGPTGACRDNVCITTWCR</sequence>
<dbReference type="OrthoDB" id="5489003at2"/>
<dbReference type="PROSITE" id="PS51257">
    <property type="entry name" value="PROKAR_LIPOPROTEIN"/>
    <property type="match status" value="1"/>
</dbReference>
<reference evidence="2 3" key="2">
    <citation type="submission" date="2016-12" db="EMBL/GenBank/DDBJ databases">
        <title>Draft Genome Sequence of Cystobacter ferrugineus Strain Cbfe23.</title>
        <authorList>
            <person name="Akbar S."/>
            <person name="Dowd S.E."/>
            <person name="Stevens D.C."/>
        </authorList>
    </citation>
    <scope>NUCLEOTIDE SEQUENCE [LARGE SCALE GENOMIC DNA]</scope>
    <source>
        <strain evidence="2 3">Cbfe23</strain>
    </source>
</reference>
<dbReference type="STRING" id="83449.BON30_42565"/>
<dbReference type="RefSeq" id="WP_071904328.1">
    <property type="nucleotide sequence ID" value="NZ_MPIN01000018.1"/>
</dbReference>
<organism evidence="2 3">
    <name type="scientific">Cystobacter ferrugineus</name>
    <dbReference type="NCBI Taxonomy" id="83449"/>
    <lineage>
        <taxon>Bacteria</taxon>
        <taxon>Pseudomonadati</taxon>
        <taxon>Myxococcota</taxon>
        <taxon>Myxococcia</taxon>
        <taxon>Myxococcales</taxon>
        <taxon>Cystobacterineae</taxon>
        <taxon>Archangiaceae</taxon>
        <taxon>Cystobacter</taxon>
    </lineage>
</organism>
<gene>
    <name evidence="2" type="ORF">BON30_42565</name>
</gene>